<organism evidence="5">
    <name type="scientific">marine sediment metagenome</name>
    <dbReference type="NCBI Taxonomy" id="412755"/>
    <lineage>
        <taxon>unclassified sequences</taxon>
        <taxon>metagenomes</taxon>
        <taxon>ecological metagenomes</taxon>
    </lineage>
</organism>
<keyword evidence="3" id="KW-0812">Transmembrane</keyword>
<keyword evidence="3" id="KW-1133">Transmembrane helix</keyword>
<feature type="domain" description="Blue (type 1) copper" evidence="4">
    <location>
        <begin position="286"/>
        <end position="364"/>
    </location>
</feature>
<dbReference type="GO" id="GO:0005507">
    <property type="term" value="F:copper ion binding"/>
    <property type="evidence" value="ECO:0007669"/>
    <property type="project" value="InterPro"/>
</dbReference>
<reference evidence="5" key="1">
    <citation type="journal article" date="2015" name="Nature">
        <title>Complex archaea that bridge the gap between prokaryotes and eukaryotes.</title>
        <authorList>
            <person name="Spang A."/>
            <person name="Saw J.H."/>
            <person name="Jorgensen S.L."/>
            <person name="Zaremba-Niedzwiedzka K."/>
            <person name="Martijn J."/>
            <person name="Lind A.E."/>
            <person name="van Eijk R."/>
            <person name="Schleper C."/>
            <person name="Guy L."/>
            <person name="Ettema T.J."/>
        </authorList>
    </citation>
    <scope>NUCLEOTIDE SEQUENCE</scope>
</reference>
<evidence type="ECO:0000256" key="3">
    <source>
        <dbReference type="SAM" id="Phobius"/>
    </source>
</evidence>
<feature type="transmembrane region" description="Helical" evidence="3">
    <location>
        <begin position="39"/>
        <end position="56"/>
    </location>
</feature>
<name>A0A0F9FCG2_9ZZZZ</name>
<dbReference type="EMBL" id="LAZR01024141">
    <property type="protein sequence ID" value="KKL76151.1"/>
    <property type="molecule type" value="Genomic_DNA"/>
</dbReference>
<dbReference type="InterPro" id="IPR052721">
    <property type="entry name" value="ET_Amicyanin"/>
</dbReference>
<dbReference type="PANTHER" id="PTHR36507">
    <property type="entry name" value="BLL1555 PROTEIN"/>
    <property type="match status" value="1"/>
</dbReference>
<evidence type="ECO:0000256" key="1">
    <source>
        <dbReference type="ARBA" id="ARBA00022723"/>
    </source>
</evidence>
<dbReference type="AlphaFoldDB" id="A0A0F9FCG2"/>
<feature type="transmembrane region" description="Helical" evidence="3">
    <location>
        <begin position="92"/>
        <end position="113"/>
    </location>
</feature>
<dbReference type="Pfam" id="PF00127">
    <property type="entry name" value="Copper-bind"/>
    <property type="match status" value="2"/>
</dbReference>
<keyword evidence="3" id="KW-0472">Membrane</keyword>
<feature type="transmembrane region" description="Helical" evidence="3">
    <location>
        <begin position="68"/>
        <end position="86"/>
    </location>
</feature>
<feature type="transmembrane region" description="Helical" evidence="3">
    <location>
        <begin position="120"/>
        <end position="145"/>
    </location>
</feature>
<feature type="domain" description="Blue (type 1) copper" evidence="4">
    <location>
        <begin position="181"/>
        <end position="263"/>
    </location>
</feature>
<dbReference type="PANTHER" id="PTHR36507:SF1">
    <property type="entry name" value="BLL1555 PROTEIN"/>
    <property type="match status" value="1"/>
</dbReference>
<protein>
    <recommendedName>
        <fullName evidence="4">Blue (type 1) copper domain-containing protein</fullName>
    </recommendedName>
</protein>
<sequence length="366" mass="39292">MSNWDLMMPGMGLTAIGLAGVILSYSGIAHTFIDGMHALTGLTMFFGLIFLSAGILEGGVSTSNKAKATTLVILSIVLSFGVYALFQNTISTLPIFASFMLIIAIPSIVIAYVAKKMPQYVKVIVGFFILAAAAGIVSFVAFGVYGPSPYLLPEEVIEEVEVVGEIPAGAQIHSVSILEGSAEQGNLDYDPDESHVQQGYIVEWTNNDSFAHTVTSSLDFGETFDSGLLSSGEKFLLDTTDLSLGEYEYMCIVHPWMIAYLVVEESREVQITVVSIPQGAGFQQPGQIYYDSNLVTVAIGNTVSWVNDDEQVHTVTSGTPTGGPDGLFDSGMISSGGSFHQTYDTVGTFDYYCIVHPWMQGTVIAE</sequence>
<dbReference type="SUPFAM" id="SSF49503">
    <property type="entry name" value="Cupredoxins"/>
    <property type="match status" value="2"/>
</dbReference>
<gene>
    <name evidence="5" type="ORF">LCGC14_2047770</name>
</gene>
<keyword evidence="2" id="KW-0186">Copper</keyword>
<evidence type="ECO:0000313" key="5">
    <source>
        <dbReference type="EMBL" id="KKL76151.1"/>
    </source>
</evidence>
<accession>A0A0F9FCG2</accession>
<dbReference type="InterPro" id="IPR008972">
    <property type="entry name" value="Cupredoxin"/>
</dbReference>
<evidence type="ECO:0000259" key="4">
    <source>
        <dbReference type="Pfam" id="PF00127"/>
    </source>
</evidence>
<evidence type="ECO:0000256" key="2">
    <source>
        <dbReference type="ARBA" id="ARBA00023008"/>
    </source>
</evidence>
<dbReference type="Gene3D" id="2.60.40.420">
    <property type="entry name" value="Cupredoxins - blue copper proteins"/>
    <property type="match status" value="2"/>
</dbReference>
<dbReference type="InterPro" id="IPR000923">
    <property type="entry name" value="BlueCu_1"/>
</dbReference>
<keyword evidence="1" id="KW-0479">Metal-binding</keyword>
<comment type="caution">
    <text evidence="5">The sequence shown here is derived from an EMBL/GenBank/DDBJ whole genome shotgun (WGS) entry which is preliminary data.</text>
</comment>
<proteinExistence type="predicted"/>
<dbReference type="GO" id="GO:0009055">
    <property type="term" value="F:electron transfer activity"/>
    <property type="evidence" value="ECO:0007669"/>
    <property type="project" value="InterPro"/>
</dbReference>